<protein>
    <submittedName>
        <fullName evidence="2">CBO0543 family protein</fullName>
    </submittedName>
</protein>
<feature type="transmembrane region" description="Helical" evidence="1">
    <location>
        <begin position="135"/>
        <end position="155"/>
    </location>
</feature>
<gene>
    <name evidence="2" type="ORF">QQS35_19335</name>
</gene>
<sequence length="195" mass="23596">MYLVKILTMVNLFSITPNWDEIIRQRRQIRDQLMDYWLTNSLFSFNWWLLFTTTVIFFIIWLIVLDKTRIIEIASFGLLIGTTGFILDLIGISLVLWSYPDSVVPVIPPIIVIHHVHLPIIYMIIYQFFNNWKSYLTAISITSFIFSFVFEPLTQWLGIYEIYNWKYIYSFPIYIFIGWIFRWTILKVKQIENRR</sequence>
<feature type="transmembrane region" description="Helical" evidence="1">
    <location>
        <begin position="45"/>
        <end position="64"/>
    </location>
</feature>
<dbReference type="NCBIfam" id="NF041644">
    <property type="entry name" value="CBO0543_fam"/>
    <property type="match status" value="1"/>
</dbReference>
<keyword evidence="3" id="KW-1185">Reference proteome</keyword>
<evidence type="ECO:0000256" key="1">
    <source>
        <dbReference type="SAM" id="Phobius"/>
    </source>
</evidence>
<accession>A0ABT7L9Q0</accession>
<keyword evidence="1" id="KW-1133">Transmembrane helix</keyword>
<feature type="transmembrane region" description="Helical" evidence="1">
    <location>
        <begin position="106"/>
        <end position="128"/>
    </location>
</feature>
<keyword evidence="1" id="KW-0812">Transmembrane</keyword>
<evidence type="ECO:0000313" key="2">
    <source>
        <dbReference type="EMBL" id="MDL4842593.1"/>
    </source>
</evidence>
<name>A0ABT7L9Q0_9BACI</name>
<feature type="transmembrane region" description="Helical" evidence="1">
    <location>
        <begin position="167"/>
        <end position="185"/>
    </location>
</feature>
<organism evidence="2 3">
    <name type="scientific">Aquibacillus rhizosphaerae</name>
    <dbReference type="NCBI Taxonomy" id="3051431"/>
    <lineage>
        <taxon>Bacteria</taxon>
        <taxon>Bacillati</taxon>
        <taxon>Bacillota</taxon>
        <taxon>Bacilli</taxon>
        <taxon>Bacillales</taxon>
        <taxon>Bacillaceae</taxon>
        <taxon>Aquibacillus</taxon>
    </lineage>
</organism>
<evidence type="ECO:0000313" key="3">
    <source>
        <dbReference type="Proteomes" id="UP001235343"/>
    </source>
</evidence>
<proteinExistence type="predicted"/>
<comment type="caution">
    <text evidence="2">The sequence shown here is derived from an EMBL/GenBank/DDBJ whole genome shotgun (WGS) entry which is preliminary data.</text>
</comment>
<reference evidence="2 3" key="1">
    <citation type="submission" date="2023-06" db="EMBL/GenBank/DDBJ databases">
        <title>Aquibacillus rhizosphaerae LR5S19.</title>
        <authorList>
            <person name="Sun J.-Q."/>
        </authorList>
    </citation>
    <scope>NUCLEOTIDE SEQUENCE [LARGE SCALE GENOMIC DNA]</scope>
    <source>
        <strain evidence="2 3">LR5S19</strain>
    </source>
</reference>
<keyword evidence="1" id="KW-0472">Membrane</keyword>
<dbReference type="EMBL" id="JASTZU010000060">
    <property type="protein sequence ID" value="MDL4842593.1"/>
    <property type="molecule type" value="Genomic_DNA"/>
</dbReference>
<dbReference type="RefSeq" id="WP_285933884.1">
    <property type="nucleotide sequence ID" value="NZ_JASTZU010000060.1"/>
</dbReference>
<dbReference type="Proteomes" id="UP001235343">
    <property type="component" value="Unassembled WGS sequence"/>
</dbReference>
<dbReference type="InterPro" id="IPR048147">
    <property type="entry name" value="CBO0543-like"/>
</dbReference>
<feature type="transmembrane region" description="Helical" evidence="1">
    <location>
        <begin position="76"/>
        <end position="100"/>
    </location>
</feature>